<dbReference type="EMBL" id="JAGGLC010000002">
    <property type="protein sequence ID" value="MBP1986592.1"/>
    <property type="molecule type" value="Genomic_DNA"/>
</dbReference>
<organism evidence="3 4">
    <name type="scientific">Halolamina salifodinae</name>
    <dbReference type="NCBI Taxonomy" id="1202767"/>
    <lineage>
        <taxon>Archaea</taxon>
        <taxon>Methanobacteriati</taxon>
        <taxon>Methanobacteriota</taxon>
        <taxon>Stenosarchaea group</taxon>
        <taxon>Halobacteria</taxon>
        <taxon>Halobacteriales</taxon>
        <taxon>Haloferacaceae</taxon>
    </lineage>
</organism>
<dbReference type="InterPro" id="IPR013783">
    <property type="entry name" value="Ig-like_fold"/>
</dbReference>
<dbReference type="SUPFAM" id="SSF117070">
    <property type="entry name" value="LEA14-like"/>
    <property type="match status" value="2"/>
</dbReference>
<name>A0A8T4GWT8_9EURY</name>
<sequence length="388" mass="40401">MLGGKLVAASTLKAAVAVLGVVSLSVGGAWAVGIIGAPSVVGVDNAFGPVNESTTTIESELVVNNPNPFGVRLGGLTVDYSVEMNGVRMATGGREGIGVNASGNTTIPVTTLMNNDRIPPWWTSHVENGENTTLVINASVHSDLLGQEFRPQIERSVNTNVIGGFNSEEDRPIDVDEPAAPNPVLWLNSTSGQWGDVSNETTEIDTQFELYNPNPTPVAISEIGYEIRMNNVTMGEGSTSSAVTINPGEMETVRATTALQNENLDEWWVTHLRNNQTTQLEVAFYARVDLSSFGGDTVRIPLDSIERTIETDIFGNKGSSDGGTNNGGTNNGGTENGTATPTPSGSGTATSGDGTATPTPGDSSTSTPTPTPTPTPTDDGILSVAAPR</sequence>
<dbReference type="GO" id="GO:0009269">
    <property type="term" value="P:response to desiccation"/>
    <property type="evidence" value="ECO:0007669"/>
    <property type="project" value="InterPro"/>
</dbReference>
<dbReference type="Gene3D" id="2.60.40.10">
    <property type="entry name" value="Immunoglobulins"/>
    <property type="match status" value="2"/>
</dbReference>
<feature type="region of interest" description="Disordered" evidence="1">
    <location>
        <begin position="313"/>
        <end position="388"/>
    </location>
</feature>
<evidence type="ECO:0000313" key="3">
    <source>
        <dbReference type="EMBL" id="MBP1986592.1"/>
    </source>
</evidence>
<feature type="compositionally biased region" description="Gly residues" evidence="1">
    <location>
        <begin position="320"/>
        <end position="335"/>
    </location>
</feature>
<dbReference type="AlphaFoldDB" id="A0A8T4GWT8"/>
<evidence type="ECO:0000256" key="1">
    <source>
        <dbReference type="SAM" id="MobiDB-lite"/>
    </source>
</evidence>
<dbReference type="Pfam" id="PF03168">
    <property type="entry name" value="LEA_2"/>
    <property type="match status" value="2"/>
</dbReference>
<accession>A0A8T4GWT8</accession>
<evidence type="ECO:0000259" key="2">
    <source>
        <dbReference type="SMART" id="SM00769"/>
    </source>
</evidence>
<dbReference type="InterPro" id="IPR013990">
    <property type="entry name" value="WHy-dom"/>
</dbReference>
<feature type="domain" description="Water stress and hypersensitive response" evidence="2">
    <location>
        <begin position="40"/>
        <end position="158"/>
    </location>
</feature>
<feature type="compositionally biased region" description="Low complexity" evidence="1">
    <location>
        <begin position="336"/>
        <end position="368"/>
    </location>
</feature>
<dbReference type="OrthoDB" id="105458at2157"/>
<feature type="domain" description="Water stress and hypersensitive response" evidence="2">
    <location>
        <begin position="187"/>
        <end position="305"/>
    </location>
</feature>
<comment type="caution">
    <text evidence="3">The sequence shown here is derived from an EMBL/GenBank/DDBJ whole genome shotgun (WGS) entry which is preliminary data.</text>
</comment>
<proteinExistence type="predicted"/>
<keyword evidence="4" id="KW-1185">Reference proteome</keyword>
<protein>
    <submittedName>
        <fullName evidence="3">LEA14-like dessication related protein</fullName>
    </submittedName>
</protein>
<gene>
    <name evidence="3" type="ORF">J2753_001086</name>
</gene>
<reference evidence="3" key="1">
    <citation type="submission" date="2021-03" db="EMBL/GenBank/DDBJ databases">
        <title>Genomic Encyclopedia of Type Strains, Phase IV (KMG-IV): sequencing the most valuable type-strain genomes for metagenomic binning, comparative biology and taxonomic classification.</title>
        <authorList>
            <person name="Goeker M."/>
        </authorList>
    </citation>
    <scope>NUCLEOTIDE SEQUENCE</scope>
    <source>
        <strain evidence="3">DSM 26232</strain>
    </source>
</reference>
<dbReference type="SMART" id="SM00769">
    <property type="entry name" value="WHy"/>
    <property type="match status" value="2"/>
</dbReference>
<dbReference type="RefSeq" id="WP_209490892.1">
    <property type="nucleotide sequence ID" value="NZ_JAGGLC010000002.1"/>
</dbReference>
<evidence type="ECO:0000313" key="4">
    <source>
        <dbReference type="Proteomes" id="UP000823736"/>
    </source>
</evidence>
<dbReference type="Proteomes" id="UP000823736">
    <property type="component" value="Unassembled WGS sequence"/>
</dbReference>
<dbReference type="InterPro" id="IPR004864">
    <property type="entry name" value="LEA_2"/>
</dbReference>